<reference evidence="2 4" key="2">
    <citation type="submission" date="2019-07" db="EMBL/GenBank/DDBJ databases">
        <title>Active sludge and wastewater microbial communities from Klosterneuburg, Austria.</title>
        <authorList>
            <person name="Wagner M."/>
        </authorList>
    </citation>
    <scope>NUCLEOTIDE SEQUENCE [LARGE SCALE GENOMIC DNA]</scope>
    <source>
        <strain evidence="2 4">Nm2</strain>
    </source>
</reference>
<protein>
    <recommendedName>
        <fullName evidence="5">Transposase</fullName>
    </recommendedName>
</protein>
<sequence length="33" mass="3887">MVIFVDQHKEQYGVEPICEQIQIALSSYYDLIN</sequence>
<accession>A0A1H3AFY1</accession>
<evidence type="ECO:0000313" key="4">
    <source>
        <dbReference type="Proteomes" id="UP000324176"/>
    </source>
</evidence>
<name>A0A1H3AFY1_9PROT</name>
<dbReference type="AlphaFoldDB" id="A0A1H3AFY1"/>
<dbReference type="Proteomes" id="UP000324176">
    <property type="component" value="Unassembled WGS sequence"/>
</dbReference>
<gene>
    <name evidence="2" type="ORF">BCL69_108111</name>
    <name evidence="1" type="ORF">SAMN05421882_11351</name>
</gene>
<evidence type="ECO:0008006" key="5">
    <source>
        <dbReference type="Google" id="ProtNLM"/>
    </source>
</evidence>
<proteinExistence type="predicted"/>
<organism evidence="1 3">
    <name type="scientific">Nitrosomonas communis</name>
    <dbReference type="NCBI Taxonomy" id="44574"/>
    <lineage>
        <taxon>Bacteria</taxon>
        <taxon>Pseudomonadati</taxon>
        <taxon>Pseudomonadota</taxon>
        <taxon>Betaproteobacteria</taxon>
        <taxon>Nitrosomonadales</taxon>
        <taxon>Nitrosomonadaceae</taxon>
        <taxon>Nitrosomonas</taxon>
    </lineage>
</organism>
<dbReference type="EMBL" id="FNNH01000135">
    <property type="protein sequence ID" value="SDX27739.1"/>
    <property type="molecule type" value="Genomic_DNA"/>
</dbReference>
<dbReference type="EMBL" id="VNHT01000081">
    <property type="protein sequence ID" value="TYP77413.1"/>
    <property type="molecule type" value="Genomic_DNA"/>
</dbReference>
<evidence type="ECO:0000313" key="2">
    <source>
        <dbReference type="EMBL" id="TYP77413.1"/>
    </source>
</evidence>
<reference evidence="1 3" key="1">
    <citation type="submission" date="2016-10" db="EMBL/GenBank/DDBJ databases">
        <authorList>
            <person name="de Groot N.N."/>
        </authorList>
    </citation>
    <scope>NUCLEOTIDE SEQUENCE [LARGE SCALE GENOMIC DNA]</scope>
    <source>
        <strain evidence="1 3">Nm110</strain>
    </source>
</reference>
<dbReference type="Proteomes" id="UP000183454">
    <property type="component" value="Unassembled WGS sequence"/>
</dbReference>
<evidence type="ECO:0000313" key="3">
    <source>
        <dbReference type="Proteomes" id="UP000183454"/>
    </source>
</evidence>
<evidence type="ECO:0000313" key="1">
    <source>
        <dbReference type="EMBL" id="SDX27739.1"/>
    </source>
</evidence>